<dbReference type="Proteomes" id="UP001239111">
    <property type="component" value="Chromosome 4"/>
</dbReference>
<gene>
    <name evidence="1" type="ORF">QAD02_010221</name>
</gene>
<proteinExistence type="predicted"/>
<evidence type="ECO:0000313" key="2">
    <source>
        <dbReference type="Proteomes" id="UP001239111"/>
    </source>
</evidence>
<dbReference type="EMBL" id="CM056744">
    <property type="protein sequence ID" value="KAJ8668558.1"/>
    <property type="molecule type" value="Genomic_DNA"/>
</dbReference>
<comment type="caution">
    <text evidence="1">The sequence shown here is derived from an EMBL/GenBank/DDBJ whole genome shotgun (WGS) entry which is preliminary data.</text>
</comment>
<protein>
    <submittedName>
        <fullName evidence="1">Uncharacterized protein</fullName>
    </submittedName>
</protein>
<sequence length="327" mass="37272">MGNILDGVPSHLSPSTFNSFSKLPNTVGSILYSEPFAVAIHKFKIRLYPGRVTQDDKDWVSIFLELCEPTTPVLVKYRLSILDLSGNKKVLKGQDNSEFSPSTSSNQCYGYNHFVKSTDLSNGVLAHTNDQLIVLCGIYNISDPESVHQSCQRSCSFKRFLNNEECSDIKVIVNNEIIHAHKVILMSSSDVLEAMFEHDTIESKENIIKIDDIEKDVMIELMRFIYTGQVCNMERIVEELLVAADKYAIDDLKVKCSNYLCRVLSYENVLRLMSFANHYNVHDLLEQAFDFFMTHKKNVVRIHNFEDMLDNVESKLVARIIIALSDP</sequence>
<reference evidence="1" key="1">
    <citation type="submission" date="2023-04" db="EMBL/GenBank/DDBJ databases">
        <title>A chromosome-level genome assembly of the parasitoid wasp Eretmocerus hayati.</title>
        <authorList>
            <person name="Zhong Y."/>
            <person name="Liu S."/>
            <person name="Liu Y."/>
        </authorList>
    </citation>
    <scope>NUCLEOTIDE SEQUENCE</scope>
    <source>
        <strain evidence="1">ZJU_SS_LIU_2023</strain>
    </source>
</reference>
<keyword evidence="2" id="KW-1185">Reference proteome</keyword>
<name>A0ACC2NBP1_9HYME</name>
<evidence type="ECO:0000313" key="1">
    <source>
        <dbReference type="EMBL" id="KAJ8668558.1"/>
    </source>
</evidence>
<organism evidence="1 2">
    <name type="scientific">Eretmocerus hayati</name>
    <dbReference type="NCBI Taxonomy" id="131215"/>
    <lineage>
        <taxon>Eukaryota</taxon>
        <taxon>Metazoa</taxon>
        <taxon>Ecdysozoa</taxon>
        <taxon>Arthropoda</taxon>
        <taxon>Hexapoda</taxon>
        <taxon>Insecta</taxon>
        <taxon>Pterygota</taxon>
        <taxon>Neoptera</taxon>
        <taxon>Endopterygota</taxon>
        <taxon>Hymenoptera</taxon>
        <taxon>Apocrita</taxon>
        <taxon>Proctotrupomorpha</taxon>
        <taxon>Chalcidoidea</taxon>
        <taxon>Aphelinidae</taxon>
        <taxon>Aphelininae</taxon>
        <taxon>Eretmocerus</taxon>
    </lineage>
</organism>
<accession>A0ACC2NBP1</accession>